<accession>A0A915JQ11</accession>
<feature type="compositionally biased region" description="Polar residues" evidence="1">
    <location>
        <begin position="580"/>
        <end position="589"/>
    </location>
</feature>
<feature type="region of interest" description="Disordered" evidence="1">
    <location>
        <begin position="554"/>
        <end position="592"/>
    </location>
</feature>
<feature type="region of interest" description="Disordered" evidence="1">
    <location>
        <begin position="366"/>
        <end position="393"/>
    </location>
</feature>
<sequence>MDDTYAFPKDCHIMGMGHIVELDAGRAVAENERGRVEILAQDTFKNDSLNLMKIFKLNACVVYKARKCQPNGRLSHVYVANYVKKVEDCFVGEATITELNKTYGHLQSKKHGKIFFNAQSFGDPSCDPYYANIRDCRLFFRQNDIVKYIAVTQGRFSTTLYTLHFELLLNHQTMSVETLKKLENNNDKPGVNLLPNLDLKLLPASKQIRLVGVIIDFDSKDSSCDVWVKRYGFLKLYPDDFDQKLVNMKDLKLLLNIGDRVMFRFVDDEIEDVKLLEQDAKERLSLYLKDLPSVKKSAVQTKKPRKCALSNPDGRHDRYFAFPTPVRPERQRLSPADIIKTISQQSLAAAVVPCSTDMSACVENFDDSSVGPNDGSTINSTDHFSQESESISTPLSLDDEQVFKKEDEEEFMDKLSTYTSPSNKQRENTFAVNDDNFIFNTLFAYKPNNSVMTPIQTSSQPQQAKMISSTATCNLSCNTASLVADPFAINPTQELLSRMNLIQQSNSSKSHFLPVEKISAQIPRMPKMTMAAENKYLRIPSPCPLGMLNYGIPDAPRSGSSSSNTSATLQAPPSIATVGRQRQQTSPPSTDEGCFSLLSNSPPATTADACIQTDPAFERMVIDTLTSHREIFEVIVAKEPELMYKWYTYRMMRPG</sequence>
<protein>
    <submittedName>
        <fullName evidence="3">Telomeric single stranded DNA binding POT1/Cdc13 domain-containing protein</fullName>
    </submittedName>
</protein>
<organism evidence="2 3">
    <name type="scientific">Romanomermis culicivorax</name>
    <name type="common">Nematode worm</name>
    <dbReference type="NCBI Taxonomy" id="13658"/>
    <lineage>
        <taxon>Eukaryota</taxon>
        <taxon>Metazoa</taxon>
        <taxon>Ecdysozoa</taxon>
        <taxon>Nematoda</taxon>
        <taxon>Enoplea</taxon>
        <taxon>Dorylaimia</taxon>
        <taxon>Mermithida</taxon>
        <taxon>Mermithoidea</taxon>
        <taxon>Mermithidae</taxon>
        <taxon>Romanomermis</taxon>
    </lineage>
</organism>
<proteinExistence type="predicted"/>
<evidence type="ECO:0000313" key="3">
    <source>
        <dbReference type="WBParaSite" id="nRc.2.0.1.t28188-RA"/>
    </source>
</evidence>
<dbReference type="WBParaSite" id="nRc.2.0.1.t28188-RA">
    <property type="protein sequence ID" value="nRc.2.0.1.t28188-RA"/>
    <property type="gene ID" value="nRc.2.0.1.g28188"/>
</dbReference>
<dbReference type="Proteomes" id="UP000887565">
    <property type="component" value="Unplaced"/>
</dbReference>
<dbReference type="AlphaFoldDB" id="A0A915JQ11"/>
<feature type="compositionally biased region" description="Polar residues" evidence="1">
    <location>
        <begin position="370"/>
        <end position="393"/>
    </location>
</feature>
<keyword evidence="2" id="KW-1185">Reference proteome</keyword>
<evidence type="ECO:0000256" key="1">
    <source>
        <dbReference type="SAM" id="MobiDB-lite"/>
    </source>
</evidence>
<reference evidence="3" key="1">
    <citation type="submission" date="2022-11" db="UniProtKB">
        <authorList>
            <consortium name="WormBaseParasite"/>
        </authorList>
    </citation>
    <scope>IDENTIFICATION</scope>
</reference>
<name>A0A915JQ11_ROMCU</name>
<evidence type="ECO:0000313" key="2">
    <source>
        <dbReference type="Proteomes" id="UP000887565"/>
    </source>
</evidence>